<feature type="domain" description="4Fe-4S ferredoxin-type" evidence="5">
    <location>
        <begin position="229"/>
        <end position="258"/>
    </location>
</feature>
<dbReference type="PROSITE" id="PS00198">
    <property type="entry name" value="4FE4S_FER_1"/>
    <property type="match status" value="1"/>
</dbReference>
<dbReference type="InterPro" id="IPR017896">
    <property type="entry name" value="4Fe4S_Fe-S-bd"/>
</dbReference>
<evidence type="ECO:0000256" key="3">
    <source>
        <dbReference type="ARBA" id="ARBA00023004"/>
    </source>
</evidence>
<dbReference type="GO" id="GO:0051539">
    <property type="term" value="F:4 iron, 4 sulfur cluster binding"/>
    <property type="evidence" value="ECO:0007669"/>
    <property type="project" value="UniProtKB-KW"/>
</dbReference>
<dbReference type="STRING" id="1121390.SAMN02746041_00322"/>
<dbReference type="OrthoDB" id="9781559at2"/>
<organism evidence="6 7">
    <name type="scientific">Desulfacinum hydrothermale DSM 13146</name>
    <dbReference type="NCBI Taxonomy" id="1121390"/>
    <lineage>
        <taxon>Bacteria</taxon>
        <taxon>Pseudomonadati</taxon>
        <taxon>Thermodesulfobacteriota</taxon>
        <taxon>Syntrophobacteria</taxon>
        <taxon>Syntrophobacterales</taxon>
        <taxon>Syntrophobacteraceae</taxon>
        <taxon>Desulfacinum</taxon>
    </lineage>
</organism>
<dbReference type="PROSITE" id="PS51379">
    <property type="entry name" value="4FE4S_FER_2"/>
    <property type="match status" value="2"/>
</dbReference>
<sequence length="392" mass="42125">MSRSAVYFIDLRANDECNLLDKIGLLLQEAGLAKRIPRGGLTAVKIHFGERGNTAFVRPILVRPVVDAVKAAGGKPFLTDASTLYVGARGNAVDHTLTALRHGFGLEVTGAPIVIADGLNGRDEVGVPVCRRHCEETYIGSAIARADALVSVAHFKLHEAAGFGGAIKNVGMGGASRRGKLQQHSGVEPKIKPKKCVACGSCVKQCAHHAIALVDRDASMARPKDSVKKVARIDPEKCVGCASCIHACPEGAIDINWDKDIPRFLERMVEYTAGALHGKEERSFFINVLTQISPACDCHPSADAPIVGDVGILASADPVAIDQASVDLVNAQPVLPHSQLSDRDPAPQDKFRAVYPKIDWEHQLDYAETVGLGRRAYELIRVTPPKKKKGHR</sequence>
<evidence type="ECO:0000256" key="1">
    <source>
        <dbReference type="ARBA" id="ARBA00022485"/>
    </source>
</evidence>
<evidence type="ECO:0000256" key="4">
    <source>
        <dbReference type="ARBA" id="ARBA00023014"/>
    </source>
</evidence>
<dbReference type="Pfam" id="PF04015">
    <property type="entry name" value="DUF362"/>
    <property type="match status" value="1"/>
</dbReference>
<keyword evidence="7" id="KW-1185">Reference proteome</keyword>
<dbReference type="SUPFAM" id="SSF54862">
    <property type="entry name" value="4Fe-4S ferredoxins"/>
    <property type="match status" value="1"/>
</dbReference>
<dbReference type="Proteomes" id="UP000192783">
    <property type="component" value="Unassembled WGS sequence"/>
</dbReference>
<dbReference type="InterPro" id="IPR050572">
    <property type="entry name" value="Fe-S_Ferredoxin"/>
</dbReference>
<evidence type="ECO:0000259" key="5">
    <source>
        <dbReference type="PROSITE" id="PS51379"/>
    </source>
</evidence>
<dbReference type="RefSeq" id="WP_084055783.1">
    <property type="nucleotide sequence ID" value="NZ_FWXF01000001.1"/>
</dbReference>
<reference evidence="6 7" key="1">
    <citation type="submission" date="2017-04" db="EMBL/GenBank/DDBJ databases">
        <authorList>
            <person name="Afonso C.L."/>
            <person name="Miller P.J."/>
            <person name="Scott M.A."/>
            <person name="Spackman E."/>
            <person name="Goraichik I."/>
            <person name="Dimitrov K.M."/>
            <person name="Suarez D.L."/>
            <person name="Swayne D.E."/>
        </authorList>
    </citation>
    <scope>NUCLEOTIDE SEQUENCE [LARGE SCALE GENOMIC DNA]</scope>
    <source>
        <strain evidence="6 7">DSM 13146</strain>
    </source>
</reference>
<dbReference type="EMBL" id="FWXF01000001">
    <property type="protein sequence ID" value="SMC17415.1"/>
    <property type="molecule type" value="Genomic_DNA"/>
</dbReference>
<dbReference type="GO" id="GO:0046872">
    <property type="term" value="F:metal ion binding"/>
    <property type="evidence" value="ECO:0007669"/>
    <property type="project" value="UniProtKB-KW"/>
</dbReference>
<name>A0A1W1X0H9_9BACT</name>
<dbReference type="InterPro" id="IPR017900">
    <property type="entry name" value="4Fe4S_Fe_S_CS"/>
</dbReference>
<accession>A0A1W1X0H9</accession>
<proteinExistence type="predicted"/>
<gene>
    <name evidence="6" type="ORF">SAMN02746041_00322</name>
</gene>
<dbReference type="AlphaFoldDB" id="A0A1W1X0H9"/>
<evidence type="ECO:0000313" key="7">
    <source>
        <dbReference type="Proteomes" id="UP000192783"/>
    </source>
</evidence>
<evidence type="ECO:0000313" key="6">
    <source>
        <dbReference type="EMBL" id="SMC17415.1"/>
    </source>
</evidence>
<dbReference type="PANTHER" id="PTHR43687">
    <property type="entry name" value="ADENYLYLSULFATE REDUCTASE, BETA SUBUNIT"/>
    <property type="match status" value="1"/>
</dbReference>
<dbReference type="PANTHER" id="PTHR43687:SF1">
    <property type="entry name" value="FERREDOXIN III"/>
    <property type="match status" value="1"/>
</dbReference>
<keyword evidence="4" id="KW-0411">Iron-sulfur</keyword>
<dbReference type="Gene3D" id="3.30.70.3270">
    <property type="match status" value="1"/>
</dbReference>
<keyword evidence="2" id="KW-0479">Metal-binding</keyword>
<keyword evidence="3" id="KW-0408">Iron</keyword>
<dbReference type="InterPro" id="IPR007160">
    <property type="entry name" value="DUF362"/>
</dbReference>
<dbReference type="Pfam" id="PF12838">
    <property type="entry name" value="Fer4_7"/>
    <property type="match status" value="1"/>
</dbReference>
<protein>
    <recommendedName>
        <fullName evidence="5">4Fe-4S ferredoxin-type domain-containing protein</fullName>
    </recommendedName>
</protein>
<keyword evidence="1" id="KW-0004">4Fe-4S</keyword>
<evidence type="ECO:0000256" key="2">
    <source>
        <dbReference type="ARBA" id="ARBA00022723"/>
    </source>
</evidence>
<feature type="domain" description="4Fe-4S ferredoxin-type" evidence="5">
    <location>
        <begin position="187"/>
        <end position="216"/>
    </location>
</feature>